<evidence type="ECO:0000313" key="1">
    <source>
        <dbReference type="EMBL" id="KAJ8002531.1"/>
    </source>
</evidence>
<reference evidence="1" key="1">
    <citation type="submission" date="2021-05" db="EMBL/GenBank/DDBJ databases">
        <authorList>
            <person name="Pan Q."/>
            <person name="Jouanno E."/>
            <person name="Zahm M."/>
            <person name="Klopp C."/>
            <person name="Cabau C."/>
            <person name="Louis A."/>
            <person name="Berthelot C."/>
            <person name="Parey E."/>
            <person name="Roest Crollius H."/>
            <person name="Montfort J."/>
            <person name="Robinson-Rechavi M."/>
            <person name="Bouchez O."/>
            <person name="Lampietro C."/>
            <person name="Lopez Roques C."/>
            <person name="Donnadieu C."/>
            <person name="Postlethwait J."/>
            <person name="Bobe J."/>
            <person name="Dillon D."/>
            <person name="Chandos A."/>
            <person name="von Hippel F."/>
            <person name="Guiguen Y."/>
        </authorList>
    </citation>
    <scope>NUCLEOTIDE SEQUENCE</scope>
    <source>
        <strain evidence="1">YG-Jan2019</strain>
    </source>
</reference>
<evidence type="ECO:0000313" key="2">
    <source>
        <dbReference type="Proteomes" id="UP001157502"/>
    </source>
</evidence>
<gene>
    <name evidence="1" type="ORF">DPEC_G00159880</name>
</gene>
<comment type="caution">
    <text evidence="1">The sequence shown here is derived from an EMBL/GenBank/DDBJ whole genome shotgun (WGS) entry which is preliminary data.</text>
</comment>
<name>A0ACC2GG20_DALPE</name>
<protein>
    <submittedName>
        <fullName evidence="1">Uncharacterized protein</fullName>
    </submittedName>
</protein>
<organism evidence="1 2">
    <name type="scientific">Dallia pectoralis</name>
    <name type="common">Alaska blackfish</name>
    <dbReference type="NCBI Taxonomy" id="75939"/>
    <lineage>
        <taxon>Eukaryota</taxon>
        <taxon>Metazoa</taxon>
        <taxon>Chordata</taxon>
        <taxon>Craniata</taxon>
        <taxon>Vertebrata</taxon>
        <taxon>Euteleostomi</taxon>
        <taxon>Actinopterygii</taxon>
        <taxon>Neopterygii</taxon>
        <taxon>Teleostei</taxon>
        <taxon>Protacanthopterygii</taxon>
        <taxon>Esociformes</taxon>
        <taxon>Umbridae</taxon>
        <taxon>Dallia</taxon>
    </lineage>
</organism>
<dbReference type="Proteomes" id="UP001157502">
    <property type="component" value="Chromosome 13"/>
</dbReference>
<keyword evidence="2" id="KW-1185">Reference proteome</keyword>
<sequence length="75" mass="8377">MNVSYCRFNFNGDCEYVLTQDFCFNNLSGTFRVITQNIPCGTTGSTCSKAIKIFLGNIELVLADETVKVISKRPE</sequence>
<accession>A0ACC2GG20</accession>
<dbReference type="EMBL" id="CM055740">
    <property type="protein sequence ID" value="KAJ8002531.1"/>
    <property type="molecule type" value="Genomic_DNA"/>
</dbReference>
<proteinExistence type="predicted"/>